<dbReference type="EMBL" id="JANPWB010000005">
    <property type="protein sequence ID" value="KAJ1186594.1"/>
    <property type="molecule type" value="Genomic_DNA"/>
</dbReference>
<evidence type="ECO:0000313" key="1">
    <source>
        <dbReference type="EMBL" id="KAJ1186594.1"/>
    </source>
</evidence>
<sequence length="201" mass="22591">MEKPGGCCRQGPSAHYTQARSRSMLLCKPLEVGGGCRAGDVAEPHDTGGCRYLPLARRLVYDIQLPKEKKCSKKIIMNENKENKEDRVIKGKATIGKARAEERLVHQENPPSMELRETRKLECVDGSGSTWVYLEPWGREIGRKGQRKLKPLNRSRLLDIMSKCPSLYGIGSEDIKQIGFTTNREGNEVTKALFILDMSDD</sequence>
<accession>A0AAV7UEZ7</accession>
<comment type="caution">
    <text evidence="1">The sequence shown here is derived from an EMBL/GenBank/DDBJ whole genome shotgun (WGS) entry which is preliminary data.</text>
</comment>
<proteinExistence type="predicted"/>
<gene>
    <name evidence="1" type="ORF">NDU88_003375</name>
</gene>
<organism evidence="1 2">
    <name type="scientific">Pleurodeles waltl</name>
    <name type="common">Iberian ribbed newt</name>
    <dbReference type="NCBI Taxonomy" id="8319"/>
    <lineage>
        <taxon>Eukaryota</taxon>
        <taxon>Metazoa</taxon>
        <taxon>Chordata</taxon>
        <taxon>Craniata</taxon>
        <taxon>Vertebrata</taxon>
        <taxon>Euteleostomi</taxon>
        <taxon>Amphibia</taxon>
        <taxon>Batrachia</taxon>
        <taxon>Caudata</taxon>
        <taxon>Salamandroidea</taxon>
        <taxon>Salamandridae</taxon>
        <taxon>Pleurodelinae</taxon>
        <taxon>Pleurodeles</taxon>
    </lineage>
</organism>
<dbReference type="AlphaFoldDB" id="A0AAV7UEZ7"/>
<dbReference type="Proteomes" id="UP001066276">
    <property type="component" value="Chromosome 3_1"/>
</dbReference>
<keyword evidence="2" id="KW-1185">Reference proteome</keyword>
<name>A0AAV7UEZ7_PLEWA</name>
<evidence type="ECO:0000313" key="2">
    <source>
        <dbReference type="Proteomes" id="UP001066276"/>
    </source>
</evidence>
<reference evidence="1" key="1">
    <citation type="journal article" date="2022" name="bioRxiv">
        <title>Sequencing and chromosome-scale assembly of the giantPleurodeles waltlgenome.</title>
        <authorList>
            <person name="Brown T."/>
            <person name="Elewa A."/>
            <person name="Iarovenko S."/>
            <person name="Subramanian E."/>
            <person name="Araus A.J."/>
            <person name="Petzold A."/>
            <person name="Susuki M."/>
            <person name="Suzuki K.-i.T."/>
            <person name="Hayashi T."/>
            <person name="Toyoda A."/>
            <person name="Oliveira C."/>
            <person name="Osipova E."/>
            <person name="Leigh N.D."/>
            <person name="Simon A."/>
            <person name="Yun M.H."/>
        </authorList>
    </citation>
    <scope>NUCLEOTIDE SEQUENCE</scope>
    <source>
        <strain evidence="1">20211129_DDA</strain>
        <tissue evidence="1">Liver</tissue>
    </source>
</reference>
<protein>
    <submittedName>
        <fullName evidence="1">Uncharacterized protein</fullName>
    </submittedName>
</protein>